<keyword evidence="2 5" id="KW-0690">Ribosome biogenesis</keyword>
<gene>
    <name evidence="5" type="primary">rimM</name>
    <name evidence="9" type="ORF">BTW07_00830</name>
</gene>
<evidence type="ECO:0000256" key="6">
    <source>
        <dbReference type="SAM" id="MobiDB-lite"/>
    </source>
</evidence>
<keyword evidence="4 5" id="KW-0143">Chaperone</keyword>
<evidence type="ECO:0000259" key="8">
    <source>
        <dbReference type="Pfam" id="PF05239"/>
    </source>
</evidence>
<dbReference type="GO" id="GO:0042274">
    <property type="term" value="P:ribosomal small subunit biogenesis"/>
    <property type="evidence" value="ECO:0007669"/>
    <property type="project" value="UniProtKB-UniRule"/>
</dbReference>
<comment type="subunit">
    <text evidence="5">Binds ribosomal protein uS19.</text>
</comment>
<feature type="domain" description="PRC-barrel" evidence="8">
    <location>
        <begin position="122"/>
        <end position="194"/>
    </location>
</feature>
<feature type="region of interest" description="Disordered" evidence="6">
    <location>
        <begin position="1"/>
        <end position="24"/>
    </location>
</feature>
<evidence type="ECO:0000313" key="9">
    <source>
        <dbReference type="EMBL" id="OLO06076.1"/>
    </source>
</evidence>
<dbReference type="HAMAP" id="MF_00014">
    <property type="entry name" value="Ribosome_mat_RimM"/>
    <property type="match status" value="1"/>
</dbReference>
<dbReference type="STRING" id="404433.BTW07_00830"/>
<evidence type="ECO:0000313" key="10">
    <source>
        <dbReference type="Proteomes" id="UP000186878"/>
    </source>
</evidence>
<dbReference type="InterPro" id="IPR011033">
    <property type="entry name" value="PRC_barrel-like_sf"/>
</dbReference>
<evidence type="ECO:0000259" key="7">
    <source>
        <dbReference type="Pfam" id="PF01782"/>
    </source>
</evidence>
<comment type="similarity">
    <text evidence="5">Belongs to the RimM family.</text>
</comment>
<dbReference type="Pfam" id="PF05239">
    <property type="entry name" value="PRC"/>
    <property type="match status" value="1"/>
</dbReference>
<dbReference type="PANTHER" id="PTHR33692:SF1">
    <property type="entry name" value="RIBOSOME MATURATION FACTOR RIMM"/>
    <property type="match status" value="1"/>
</dbReference>
<dbReference type="GO" id="GO:0005737">
    <property type="term" value="C:cytoplasm"/>
    <property type="evidence" value="ECO:0007669"/>
    <property type="project" value="UniProtKB-SubCell"/>
</dbReference>
<comment type="function">
    <text evidence="5">An accessory protein needed during the final step in the assembly of 30S ribosomal subunit, possibly for assembly of the head region. Essential for efficient processing of 16S rRNA. May be needed both before and after RbfA during the maturation of 16S rRNA. It has affinity for free ribosomal 30S subunits but not for 70S ribosomes.</text>
</comment>
<dbReference type="EMBL" id="MSDO01000001">
    <property type="protein sequence ID" value="OLO06076.1"/>
    <property type="molecule type" value="Genomic_DNA"/>
</dbReference>
<dbReference type="Gene3D" id="2.40.30.60">
    <property type="entry name" value="RimM"/>
    <property type="match status" value="1"/>
</dbReference>
<evidence type="ECO:0000256" key="4">
    <source>
        <dbReference type="ARBA" id="ARBA00023186"/>
    </source>
</evidence>
<organism evidence="9 10">
    <name type="scientific">Salinicola socius</name>
    <dbReference type="NCBI Taxonomy" id="404433"/>
    <lineage>
        <taxon>Bacteria</taxon>
        <taxon>Pseudomonadati</taxon>
        <taxon>Pseudomonadota</taxon>
        <taxon>Gammaproteobacteria</taxon>
        <taxon>Oceanospirillales</taxon>
        <taxon>Halomonadaceae</taxon>
        <taxon>Salinicola</taxon>
    </lineage>
</organism>
<proteinExistence type="inferred from homology"/>
<evidence type="ECO:0000256" key="3">
    <source>
        <dbReference type="ARBA" id="ARBA00022552"/>
    </source>
</evidence>
<dbReference type="RefSeq" id="WP_075568246.1">
    <property type="nucleotide sequence ID" value="NZ_MSDO01000001.1"/>
</dbReference>
<dbReference type="OrthoDB" id="9783509at2"/>
<dbReference type="InterPro" id="IPR027275">
    <property type="entry name" value="PRC-brl_dom"/>
</dbReference>
<evidence type="ECO:0000256" key="2">
    <source>
        <dbReference type="ARBA" id="ARBA00022517"/>
    </source>
</evidence>
<dbReference type="InterPro" id="IPR036976">
    <property type="entry name" value="RimM_N_sf"/>
</dbReference>
<dbReference type="Gene3D" id="2.30.30.240">
    <property type="entry name" value="PRC-barrel domain"/>
    <property type="match status" value="1"/>
</dbReference>
<dbReference type="GO" id="GO:0043022">
    <property type="term" value="F:ribosome binding"/>
    <property type="evidence" value="ECO:0007669"/>
    <property type="project" value="InterPro"/>
</dbReference>
<dbReference type="InterPro" id="IPR011961">
    <property type="entry name" value="RimM"/>
</dbReference>
<dbReference type="NCBIfam" id="TIGR02273">
    <property type="entry name" value="16S_RimM"/>
    <property type="match status" value="1"/>
</dbReference>
<reference evidence="9 10" key="1">
    <citation type="submission" date="2016-12" db="EMBL/GenBank/DDBJ databases">
        <title>Draft genome sequences of strains Salinicola socius SMB35, Salinicola sp. MH3R3-1 and Chromohalobacter sp. SMB17 from the Verkhnekamsk potash mining region of Russia.</title>
        <authorList>
            <person name="Mavrodi D.V."/>
            <person name="Olsson B.E."/>
            <person name="Korsakova E.S."/>
            <person name="Pyankova A."/>
            <person name="Mavrodi O.V."/>
            <person name="Plotnikova E.G."/>
        </authorList>
    </citation>
    <scope>NUCLEOTIDE SEQUENCE [LARGE SCALE GENOMIC DNA]</scope>
    <source>
        <strain evidence="9 10">SMB35</strain>
    </source>
</reference>
<comment type="domain">
    <text evidence="5">The PRC barrel domain binds ribosomal protein uS19.</text>
</comment>
<protein>
    <recommendedName>
        <fullName evidence="5">Ribosome maturation factor RimM</fullName>
    </recommendedName>
</protein>
<keyword evidence="10" id="KW-1185">Reference proteome</keyword>
<dbReference type="GO" id="GO:0005840">
    <property type="term" value="C:ribosome"/>
    <property type="evidence" value="ECO:0007669"/>
    <property type="project" value="InterPro"/>
</dbReference>
<evidence type="ECO:0000256" key="5">
    <source>
        <dbReference type="HAMAP-Rule" id="MF_00014"/>
    </source>
</evidence>
<dbReference type="GO" id="GO:0006364">
    <property type="term" value="P:rRNA processing"/>
    <property type="evidence" value="ECO:0007669"/>
    <property type="project" value="UniProtKB-UniRule"/>
</dbReference>
<dbReference type="SUPFAM" id="SSF50346">
    <property type="entry name" value="PRC-barrel domain"/>
    <property type="match status" value="1"/>
</dbReference>
<evidence type="ECO:0000256" key="1">
    <source>
        <dbReference type="ARBA" id="ARBA00022490"/>
    </source>
</evidence>
<dbReference type="Pfam" id="PF01782">
    <property type="entry name" value="RimM"/>
    <property type="match status" value="1"/>
</dbReference>
<keyword evidence="3 5" id="KW-0698">rRNA processing</keyword>
<keyword evidence="1 5" id="KW-0963">Cytoplasm</keyword>
<name>A0A1Q8SXC2_9GAMM</name>
<dbReference type="InterPro" id="IPR002676">
    <property type="entry name" value="RimM_N"/>
</dbReference>
<comment type="caution">
    <text evidence="9">The sequence shown here is derived from an EMBL/GenBank/DDBJ whole genome shotgun (WGS) entry which is preliminary data.</text>
</comment>
<sequence>MPQSAHETLPGEPLPNESGKDEPIQREETQHLVLGRLTSPHGVKGWLKVYSYTSPSEGIFDYPVWVLSRQGQRESRRLLEARPQGKGLVVRLEGIDTRELAEQWAGADVLMEKTALPELDSGEYYWYQLEGLQVETRDGVKLGRVDHLFETGANDVLVIKPAEGSLDDRERLLPFLPDDVIVQVDLVGQSMIVDWDPAF</sequence>
<comment type="subcellular location">
    <subcellularLocation>
        <location evidence="5">Cytoplasm</location>
    </subcellularLocation>
</comment>
<feature type="domain" description="RimM N-terminal" evidence="7">
    <location>
        <begin position="34"/>
        <end position="113"/>
    </location>
</feature>
<dbReference type="PANTHER" id="PTHR33692">
    <property type="entry name" value="RIBOSOME MATURATION FACTOR RIMM"/>
    <property type="match status" value="1"/>
</dbReference>
<dbReference type="InterPro" id="IPR009000">
    <property type="entry name" value="Transl_B-barrel_sf"/>
</dbReference>
<dbReference type="AlphaFoldDB" id="A0A1Q8SXC2"/>
<accession>A0A1Q8SXC2</accession>
<dbReference type="SUPFAM" id="SSF50447">
    <property type="entry name" value="Translation proteins"/>
    <property type="match status" value="1"/>
</dbReference>
<dbReference type="Proteomes" id="UP000186878">
    <property type="component" value="Unassembled WGS sequence"/>
</dbReference>